<gene>
    <name evidence="1" type="ORF">AS52_03660</name>
</gene>
<dbReference type="NCBIfam" id="TIGR03187">
    <property type="entry name" value="DGQHR"/>
    <property type="match status" value="1"/>
</dbReference>
<proteinExistence type="predicted"/>
<name>A0A806TJS3_PRIMG</name>
<protein>
    <submittedName>
        <fullName evidence="1">DGQHR domain protein</fullName>
    </submittedName>
</protein>
<evidence type="ECO:0000313" key="2">
    <source>
        <dbReference type="Proteomes" id="UP000036410"/>
    </source>
</evidence>
<dbReference type="AlphaFoldDB" id="A0A806TJS3"/>
<dbReference type="EMBL" id="CP010586">
    <property type="protein sequence ID" value="AKP78621.1"/>
    <property type="molecule type" value="Genomic_DNA"/>
</dbReference>
<evidence type="ECO:0000313" key="1">
    <source>
        <dbReference type="EMBL" id="AKP78621.1"/>
    </source>
</evidence>
<organism evidence="1 2">
    <name type="scientific">Priestia megaterium Q3</name>
    <dbReference type="NCBI Taxonomy" id="1452722"/>
    <lineage>
        <taxon>Bacteria</taxon>
        <taxon>Bacillati</taxon>
        <taxon>Bacillota</taxon>
        <taxon>Bacilli</taxon>
        <taxon>Bacillales</taxon>
        <taxon>Bacillaceae</taxon>
        <taxon>Priestia</taxon>
    </lineage>
</organism>
<reference evidence="1 2" key="1">
    <citation type="submission" date="2015-01" db="EMBL/GenBank/DDBJ databases">
        <title>Genome sequence of bacillus megaterium Q3.</title>
        <authorList>
            <person name="Wang Y."/>
            <person name="Luo K."/>
            <person name="Bai L."/>
            <person name="Luo F."/>
        </authorList>
    </citation>
    <scope>NUCLEOTIDE SEQUENCE [LARGE SCALE GENOMIC DNA]</scope>
    <source>
        <strain evidence="1 2">Q3</strain>
    </source>
</reference>
<sequence>MVRIYSKKRKELVGIIEHIINNKGEIWELPIVEVKQREGFSMFTSAIPVDASYILFRRIPREYNDPKGSKKALKEKKINNIEKSMRGNHRFTSPTSLVANILCEERRWGCKLSVCQNNNSIKYLTINLLAIKERLYKAKVDEDGFIIDEDRLTLGYLIDGHHRIEGIYQSDEEGFELPLTLYFDLPREDMPEIFVDINYYQEKPSQIQNLGIKALSGTLSSTEQKAKEIMLLLNTEPWSILKDRIKDLDSNRPKGRLRPYISSKLFYKLLYQQMLKHIKESIQFTNQAHLINDYFMAWSNVFREAWADEKKHVLVKSMGVQIMMRLFSQIHSNAIIENQGNIPDFNVYKSVIEKALGGGQLLKIDEGNDSIKMPINWTSDFYGVYSSGKGINTIVNALTQHITNKLYV</sequence>
<dbReference type="Proteomes" id="UP000036410">
    <property type="component" value="Chromosome"/>
</dbReference>
<dbReference type="InterPro" id="IPR017601">
    <property type="entry name" value="DGQHR-contain_dom"/>
</dbReference>
<dbReference type="RefSeq" id="WP_049165892.1">
    <property type="nucleotide sequence ID" value="NZ_CP010586.1"/>
</dbReference>
<accession>A0A806TJS3</accession>